<dbReference type="PANTHER" id="PTHR21581">
    <property type="entry name" value="D-ALANYL-D-ALANINE CARBOXYPEPTIDASE"/>
    <property type="match status" value="1"/>
</dbReference>
<evidence type="ECO:0000313" key="8">
    <source>
        <dbReference type="EMBL" id="BAU28364.1"/>
    </source>
</evidence>
<dbReference type="GO" id="GO:0008360">
    <property type="term" value="P:regulation of cell shape"/>
    <property type="evidence" value="ECO:0007669"/>
    <property type="project" value="UniProtKB-KW"/>
</dbReference>
<keyword evidence="6" id="KW-0961">Cell wall biogenesis/degradation</keyword>
<keyword evidence="8" id="KW-0121">Carboxypeptidase</keyword>
<keyword evidence="2" id="KW-0732">Signal</keyword>
<dbReference type="KEGG" id="asoc:CB4_02538"/>
<evidence type="ECO:0000313" key="9">
    <source>
        <dbReference type="Proteomes" id="UP000217696"/>
    </source>
</evidence>
<keyword evidence="3 8" id="KW-0378">Hydrolase</keyword>
<dbReference type="PANTHER" id="PTHR21581:SF6">
    <property type="entry name" value="TRAFFICKING PROTEIN PARTICLE COMPLEX SUBUNIT 12"/>
    <property type="match status" value="1"/>
</dbReference>
<dbReference type="Gene3D" id="3.40.710.10">
    <property type="entry name" value="DD-peptidase/beta-lactamase superfamily"/>
    <property type="match status" value="1"/>
</dbReference>
<sequence>MKKWICSLLITCLFGTGTAVASPIDVKPQTTMPILESEAAVLLDARSGDVLYEKNGEKSMFPASITKIVTSALAIEQGKLSDVVTVSKNARNIGGTRVYLAVGEQKPLEELVYAAMLNSGNDAATAIAEHMDGSSGAFSKRMNAFAKAAGATHTNFVNPSGLPDPQHVTTALDMARIMRVAMQNPTFRVIASTQERKWDGAEWKSSLINHSRPFLQSYPGAIGAKNGFTQQAGFTFVAAAERNGQELIAVLLKAPTRNQITKEAEQLLTYGFTNFRTVQVARASQRFVHKGETLVARRDVYTSIPAKDEYTVDTDEEKRLLVRSTSGTQHLYADTLDAQSENSMDTSSSQSLINGSISRKSATAVGVILLAVAGGIMIYRRRVNQREVE</sequence>
<keyword evidence="8" id="KW-0645">Protease</keyword>
<keyword evidence="4" id="KW-0133">Cell shape</keyword>
<evidence type="ECO:0000256" key="7">
    <source>
        <dbReference type="RuleBase" id="RU004016"/>
    </source>
</evidence>
<dbReference type="GO" id="GO:0071555">
    <property type="term" value="P:cell wall organization"/>
    <property type="evidence" value="ECO:0007669"/>
    <property type="project" value="UniProtKB-KW"/>
</dbReference>
<dbReference type="Pfam" id="PF00768">
    <property type="entry name" value="Peptidase_S11"/>
    <property type="match status" value="1"/>
</dbReference>
<dbReference type="SUPFAM" id="SSF56601">
    <property type="entry name" value="beta-lactamase/transpeptidase-like"/>
    <property type="match status" value="1"/>
</dbReference>
<dbReference type="InterPro" id="IPR012338">
    <property type="entry name" value="Beta-lactam/transpept-like"/>
</dbReference>
<dbReference type="EMBL" id="AP017312">
    <property type="protein sequence ID" value="BAU28364.1"/>
    <property type="molecule type" value="Genomic_DNA"/>
</dbReference>
<dbReference type="InterPro" id="IPR001967">
    <property type="entry name" value="Peptidase_S11_N"/>
</dbReference>
<dbReference type="AlphaFoldDB" id="A0A0U5BBS2"/>
<keyword evidence="5" id="KW-0573">Peptidoglycan synthesis</keyword>
<evidence type="ECO:0000256" key="5">
    <source>
        <dbReference type="ARBA" id="ARBA00022984"/>
    </source>
</evidence>
<evidence type="ECO:0000256" key="4">
    <source>
        <dbReference type="ARBA" id="ARBA00022960"/>
    </source>
</evidence>
<evidence type="ECO:0000256" key="1">
    <source>
        <dbReference type="ARBA" id="ARBA00007164"/>
    </source>
</evidence>
<organism evidence="8 9">
    <name type="scientific">Aneurinibacillus soli</name>
    <dbReference type="NCBI Taxonomy" id="1500254"/>
    <lineage>
        <taxon>Bacteria</taxon>
        <taxon>Bacillati</taxon>
        <taxon>Bacillota</taxon>
        <taxon>Bacilli</taxon>
        <taxon>Bacillales</taxon>
        <taxon>Paenibacillaceae</taxon>
        <taxon>Aneurinibacillus group</taxon>
        <taxon>Aneurinibacillus</taxon>
    </lineage>
</organism>
<dbReference type="InterPro" id="IPR018044">
    <property type="entry name" value="Peptidase_S11"/>
</dbReference>
<dbReference type="GO" id="GO:0009252">
    <property type="term" value="P:peptidoglycan biosynthetic process"/>
    <property type="evidence" value="ECO:0007669"/>
    <property type="project" value="UniProtKB-KW"/>
</dbReference>
<comment type="similarity">
    <text evidence="1 7">Belongs to the peptidase S11 family.</text>
</comment>
<dbReference type="GO" id="GO:0009002">
    <property type="term" value="F:serine-type D-Ala-D-Ala carboxypeptidase activity"/>
    <property type="evidence" value="ECO:0007669"/>
    <property type="project" value="UniProtKB-EC"/>
</dbReference>
<evidence type="ECO:0000256" key="2">
    <source>
        <dbReference type="ARBA" id="ARBA00022729"/>
    </source>
</evidence>
<evidence type="ECO:0000256" key="3">
    <source>
        <dbReference type="ARBA" id="ARBA00022801"/>
    </source>
</evidence>
<protein>
    <submittedName>
        <fullName evidence="8">D-alanyl-D-alanine carboxypeptidase DacB</fullName>
        <ecNumber evidence="8">3.4.16.4</ecNumber>
    </submittedName>
</protein>
<accession>A0A0U5BBS2</accession>
<dbReference type="GO" id="GO:0006508">
    <property type="term" value="P:proteolysis"/>
    <property type="evidence" value="ECO:0007669"/>
    <property type="project" value="InterPro"/>
</dbReference>
<evidence type="ECO:0000256" key="6">
    <source>
        <dbReference type="ARBA" id="ARBA00023316"/>
    </source>
</evidence>
<gene>
    <name evidence="8" type="primary">dacB_1</name>
    <name evidence="8" type="ORF">CB4_02538</name>
</gene>
<dbReference type="PRINTS" id="PR00725">
    <property type="entry name" value="DADACBPTASE1"/>
</dbReference>
<keyword evidence="9" id="KW-1185">Reference proteome</keyword>
<dbReference type="OrthoDB" id="9791132at2"/>
<reference evidence="8 9" key="1">
    <citation type="submission" date="2015-12" db="EMBL/GenBank/DDBJ databases">
        <title>Genome sequence of Aneurinibacillus soli.</title>
        <authorList>
            <person name="Lee J.S."/>
            <person name="Lee K.C."/>
            <person name="Kim K.K."/>
            <person name="Lee B.W."/>
        </authorList>
    </citation>
    <scope>NUCLEOTIDE SEQUENCE [LARGE SCALE GENOMIC DNA]</scope>
    <source>
        <strain evidence="8 9">CB4</strain>
    </source>
</reference>
<dbReference type="Proteomes" id="UP000217696">
    <property type="component" value="Chromosome"/>
</dbReference>
<proteinExistence type="inferred from homology"/>
<dbReference type="EC" id="3.4.16.4" evidence="8"/>
<dbReference type="RefSeq" id="WP_096466126.1">
    <property type="nucleotide sequence ID" value="NZ_AP017312.1"/>
</dbReference>
<name>A0A0U5BBS2_9BACL</name>